<dbReference type="Gene3D" id="3.10.100.10">
    <property type="entry name" value="Mannose-Binding Protein A, subunit A"/>
    <property type="match status" value="1"/>
</dbReference>
<evidence type="ECO:0000313" key="4">
    <source>
        <dbReference type="Proteomes" id="UP001352852"/>
    </source>
</evidence>
<proteinExistence type="predicted"/>
<dbReference type="InterPro" id="IPR001304">
    <property type="entry name" value="C-type_lectin-like"/>
</dbReference>
<feature type="coiled-coil region" evidence="1">
    <location>
        <begin position="74"/>
        <end position="101"/>
    </location>
</feature>
<comment type="caution">
    <text evidence="3">The sequence shown here is derived from an EMBL/GenBank/DDBJ whole genome shotgun (WGS) entry which is preliminary data.</text>
</comment>
<dbReference type="Proteomes" id="UP001352852">
    <property type="component" value="Unassembled WGS sequence"/>
</dbReference>
<evidence type="ECO:0000313" key="3">
    <source>
        <dbReference type="EMBL" id="MED6282343.1"/>
    </source>
</evidence>
<dbReference type="SUPFAM" id="SSF56436">
    <property type="entry name" value="C-type lectin-like"/>
    <property type="match status" value="1"/>
</dbReference>
<protein>
    <recommendedName>
        <fullName evidence="2">C-type lectin domain-containing protein</fullName>
    </recommendedName>
</protein>
<keyword evidence="1" id="KW-0175">Coiled coil</keyword>
<dbReference type="Pfam" id="PF00059">
    <property type="entry name" value="Lectin_C"/>
    <property type="match status" value="1"/>
</dbReference>
<dbReference type="InterPro" id="IPR050111">
    <property type="entry name" value="C-type_lectin/snaclec_domain"/>
</dbReference>
<dbReference type="PANTHER" id="PTHR22803">
    <property type="entry name" value="MANNOSE, PHOSPHOLIPASE, LECTIN RECEPTOR RELATED"/>
    <property type="match status" value="1"/>
</dbReference>
<gene>
    <name evidence="3" type="ORF">CHARACLAT_031066</name>
</gene>
<sequence>MGVCVYLATVHESTARELNQVKSHQKVLLEQNHNLTNLKNKLSSDYQNLTVQFNNLTAISTALKNKTTTLTAENHNLTSLNEGLRKERENLTELIKNMEKTWNELNVSRSQWSIDAYCPKKAGVRNCTSCQKGWSHQSPSCYAYNNPASSNQRNWESAREDCRTKNSDLTVVPDQTEKDYVKKISPTTEGIQGYWIGLRAVEGRWKWIDGSDLTNQ</sequence>
<dbReference type="InterPro" id="IPR016187">
    <property type="entry name" value="CTDL_fold"/>
</dbReference>
<organism evidence="3 4">
    <name type="scientific">Characodon lateralis</name>
    <dbReference type="NCBI Taxonomy" id="208331"/>
    <lineage>
        <taxon>Eukaryota</taxon>
        <taxon>Metazoa</taxon>
        <taxon>Chordata</taxon>
        <taxon>Craniata</taxon>
        <taxon>Vertebrata</taxon>
        <taxon>Euteleostomi</taxon>
        <taxon>Actinopterygii</taxon>
        <taxon>Neopterygii</taxon>
        <taxon>Teleostei</taxon>
        <taxon>Neoteleostei</taxon>
        <taxon>Acanthomorphata</taxon>
        <taxon>Ovalentaria</taxon>
        <taxon>Atherinomorphae</taxon>
        <taxon>Cyprinodontiformes</taxon>
        <taxon>Goodeidae</taxon>
        <taxon>Characodon</taxon>
    </lineage>
</organism>
<dbReference type="InterPro" id="IPR016186">
    <property type="entry name" value="C-type_lectin-like/link_sf"/>
</dbReference>
<accession>A0ABU7E801</accession>
<feature type="domain" description="C-type lectin" evidence="2">
    <location>
        <begin position="137"/>
        <end position="216"/>
    </location>
</feature>
<reference evidence="3 4" key="1">
    <citation type="submission" date="2021-06" db="EMBL/GenBank/DDBJ databases">
        <authorList>
            <person name="Palmer J.M."/>
        </authorList>
    </citation>
    <scope>NUCLEOTIDE SEQUENCE [LARGE SCALE GENOMIC DNA]</scope>
    <source>
        <strain evidence="3 4">CL_MEX2019</strain>
        <tissue evidence="3">Muscle</tissue>
    </source>
</reference>
<name>A0ABU7E801_9TELE</name>
<keyword evidence="4" id="KW-1185">Reference proteome</keyword>
<evidence type="ECO:0000256" key="1">
    <source>
        <dbReference type="SAM" id="Coils"/>
    </source>
</evidence>
<evidence type="ECO:0000259" key="2">
    <source>
        <dbReference type="PROSITE" id="PS50041"/>
    </source>
</evidence>
<dbReference type="EMBL" id="JAHUTJ010045862">
    <property type="protein sequence ID" value="MED6282343.1"/>
    <property type="molecule type" value="Genomic_DNA"/>
</dbReference>
<dbReference type="PROSITE" id="PS50041">
    <property type="entry name" value="C_TYPE_LECTIN_2"/>
    <property type="match status" value="1"/>
</dbReference>